<dbReference type="InterPro" id="IPR037457">
    <property type="entry name" value="M28_QC"/>
</dbReference>
<comment type="subcellular location">
    <subcellularLocation>
        <location evidence="2">Secreted</location>
    </subcellularLocation>
</comment>
<feature type="domain" description="Peptidase M28" evidence="13">
    <location>
        <begin position="101"/>
        <end position="318"/>
    </location>
</feature>
<evidence type="ECO:0000256" key="3">
    <source>
        <dbReference type="ARBA" id="ARBA00006014"/>
    </source>
</evidence>
<keyword evidence="9" id="KW-0862">Zinc</keyword>
<comment type="similarity">
    <text evidence="3">Belongs to the glutaminyl-peptide cyclotransferase family.</text>
</comment>
<evidence type="ECO:0000256" key="4">
    <source>
        <dbReference type="ARBA" id="ARBA00012012"/>
    </source>
</evidence>
<keyword evidence="7" id="KW-0808">Transferase</keyword>
<evidence type="ECO:0000256" key="11">
    <source>
        <dbReference type="ARBA" id="ARBA00023315"/>
    </source>
</evidence>
<dbReference type="EMBL" id="JAHWGI010000289">
    <property type="protein sequence ID" value="KAK3911997.1"/>
    <property type="molecule type" value="Genomic_DNA"/>
</dbReference>
<dbReference type="FunFam" id="3.40.630.10:FF:000029">
    <property type="entry name" value="Glutaminyl-peptide cyclotransferase"/>
    <property type="match status" value="2"/>
</dbReference>
<feature type="domain" description="Peptidase M28" evidence="13">
    <location>
        <begin position="440"/>
        <end position="662"/>
    </location>
</feature>
<comment type="catalytic activity">
    <reaction evidence="1">
        <text>N-terminal L-glutaminyl-[peptide] = N-terminal 5-oxo-L-prolyl-[peptide] + NH4(+)</text>
        <dbReference type="Rhea" id="RHEA:23652"/>
        <dbReference type="Rhea" id="RHEA-COMP:11736"/>
        <dbReference type="Rhea" id="RHEA-COMP:11846"/>
        <dbReference type="ChEBI" id="CHEBI:28938"/>
        <dbReference type="ChEBI" id="CHEBI:64722"/>
        <dbReference type="ChEBI" id="CHEBI:87215"/>
        <dbReference type="EC" id="2.3.2.5"/>
    </reaction>
</comment>
<dbReference type="Pfam" id="PF04389">
    <property type="entry name" value="Peptidase_M28"/>
    <property type="match status" value="2"/>
</dbReference>
<keyword evidence="15" id="KW-1185">Reference proteome</keyword>
<evidence type="ECO:0000313" key="15">
    <source>
        <dbReference type="Proteomes" id="UP001219518"/>
    </source>
</evidence>
<keyword evidence="10" id="KW-1015">Disulfide bond</keyword>
<evidence type="ECO:0000259" key="13">
    <source>
        <dbReference type="Pfam" id="PF04389"/>
    </source>
</evidence>
<evidence type="ECO:0000256" key="1">
    <source>
        <dbReference type="ARBA" id="ARBA00000001"/>
    </source>
</evidence>
<proteinExistence type="inferred from homology"/>
<dbReference type="Gene3D" id="3.40.630.10">
    <property type="entry name" value="Zn peptidases"/>
    <property type="match status" value="2"/>
</dbReference>
<evidence type="ECO:0000256" key="10">
    <source>
        <dbReference type="ARBA" id="ARBA00023157"/>
    </source>
</evidence>
<dbReference type="GO" id="GO:0008270">
    <property type="term" value="F:zinc ion binding"/>
    <property type="evidence" value="ECO:0007669"/>
    <property type="project" value="TreeGrafter"/>
</dbReference>
<evidence type="ECO:0000256" key="2">
    <source>
        <dbReference type="ARBA" id="ARBA00004613"/>
    </source>
</evidence>
<dbReference type="SUPFAM" id="SSF53187">
    <property type="entry name" value="Zn-dependent exopeptidases"/>
    <property type="match status" value="2"/>
</dbReference>
<evidence type="ECO:0000256" key="5">
    <source>
        <dbReference type="ARBA" id="ARBA00016861"/>
    </source>
</evidence>
<evidence type="ECO:0000256" key="6">
    <source>
        <dbReference type="ARBA" id="ARBA00022525"/>
    </source>
</evidence>
<dbReference type="PANTHER" id="PTHR12283:SF6">
    <property type="entry name" value="GLUTAMINYL-PEPTIDE CYCLOTRANSFERASE-RELATED"/>
    <property type="match status" value="1"/>
</dbReference>
<keyword evidence="6" id="KW-0964">Secreted</keyword>
<reference evidence="14" key="1">
    <citation type="submission" date="2021-07" db="EMBL/GenBank/DDBJ databases">
        <authorList>
            <person name="Catto M.A."/>
            <person name="Jacobson A."/>
            <person name="Kennedy G."/>
            <person name="Labadie P."/>
            <person name="Hunt B.G."/>
            <person name="Srinivasan R."/>
        </authorList>
    </citation>
    <scope>NUCLEOTIDE SEQUENCE</scope>
    <source>
        <strain evidence="14">PL_HMW_Pooled</strain>
        <tissue evidence="14">Head</tissue>
    </source>
</reference>
<evidence type="ECO:0000256" key="12">
    <source>
        <dbReference type="ARBA" id="ARBA00057903"/>
    </source>
</evidence>
<keyword evidence="8" id="KW-0479">Metal-binding</keyword>
<accession>A0AAE1GZE7</accession>
<protein>
    <recommendedName>
        <fullName evidence="5">Glutaminyl-peptide cyclotransferase</fullName>
        <ecNumber evidence="4">2.3.2.5</ecNumber>
    </recommendedName>
</protein>
<evidence type="ECO:0000313" key="14">
    <source>
        <dbReference type="EMBL" id="KAK3911997.1"/>
    </source>
</evidence>
<dbReference type="AlphaFoldDB" id="A0AAE1GZE7"/>
<dbReference type="InterPro" id="IPR007484">
    <property type="entry name" value="Peptidase_M28"/>
</dbReference>
<dbReference type="EC" id="2.3.2.5" evidence="4"/>
<evidence type="ECO:0000256" key="8">
    <source>
        <dbReference type="ARBA" id="ARBA00022723"/>
    </source>
</evidence>
<evidence type="ECO:0000256" key="7">
    <source>
        <dbReference type="ARBA" id="ARBA00022679"/>
    </source>
</evidence>
<comment type="caution">
    <text evidence="14">The sequence shown here is derived from an EMBL/GenBank/DDBJ whole genome shotgun (WGS) entry which is preliminary data.</text>
</comment>
<evidence type="ECO:0000256" key="9">
    <source>
        <dbReference type="ARBA" id="ARBA00022833"/>
    </source>
</evidence>
<dbReference type="PANTHER" id="PTHR12283">
    <property type="entry name" value="GLUTAMINYL-PEPTIDE CYCLOTRANSFERASE"/>
    <property type="match status" value="1"/>
</dbReference>
<keyword evidence="11" id="KW-0012">Acyltransferase</keyword>
<dbReference type="GO" id="GO:0005576">
    <property type="term" value="C:extracellular region"/>
    <property type="evidence" value="ECO:0007669"/>
    <property type="project" value="UniProtKB-SubCell"/>
</dbReference>
<reference evidence="14" key="2">
    <citation type="journal article" date="2023" name="BMC Genomics">
        <title>Pest status, molecular evolution, and epigenetic factors derived from the genome assembly of Frankliniella fusca, a thysanopteran phytovirus vector.</title>
        <authorList>
            <person name="Catto M.A."/>
            <person name="Labadie P.E."/>
            <person name="Jacobson A.L."/>
            <person name="Kennedy G.G."/>
            <person name="Srinivasan R."/>
            <person name="Hunt B.G."/>
        </authorList>
    </citation>
    <scope>NUCLEOTIDE SEQUENCE</scope>
    <source>
        <strain evidence="14">PL_HMW_Pooled</strain>
    </source>
</reference>
<gene>
    <name evidence="14" type="ORF">KUF71_021567</name>
</gene>
<sequence>MFPTTPDDKRRLIVCVGKTPKESLPSSQNMLQKTVTAVTSSNPNSFLETLNNILVPRVVGTPSHTKVKEYIISQLKKFGWSVTTDAFTDQTPNFGPLLFENIIGRLNPSAKQYVVLACHYDSKYFPNMEFLGASDSAVPCSMLLNLAECLQEELQKLKHSDLSLELWFFDGEEAFVNWGPDDSIYGARHLAQKMEHENTLSKIKCLVLLDLLGPSNPVMYNYYNEQELYKHLLASEKALRMGHYLKGSHSLQNVFFKSQQAGHYVEDDHTPFLQRRSFQYVPIIHWIPSRFPDVWHTSSDNMNAVDLVTVEDMNTILRLFILRYYNLTDMQGTAALLTSVLGVLVLDAALCGAQSIPQQQQRTLFSSGRSNERLAKALNGSEDHFDYVLKNLMVPRVVGTPSHQKVKEFIIGELRRVGWVVETDPFNAKTPNFGTLRFENIIAKINPSARQVLVLSCHYDSKYYRNIEFLGATDSAVPCAMLINLAHALQSELPALKKADIGLELWFFDGEEAFVRWGPTDSIYGARHLASKMERENTLGKIKLFVLLDLLGAPGSYFYSYFPETHSAYRTLAAGEKTLAALDHLKAVGPKNGFRGARAAYFHESTASHFVEDDHTPFLQRGVPVLHIIPHEFPDVWHTQNDNWNAIDRPTIEDLNKITRMFVLSYLNI</sequence>
<dbReference type="GO" id="GO:0016603">
    <property type="term" value="F:glutaminyl-peptide cyclotransferase activity"/>
    <property type="evidence" value="ECO:0007669"/>
    <property type="project" value="UniProtKB-EC"/>
</dbReference>
<dbReference type="Proteomes" id="UP001219518">
    <property type="component" value="Unassembled WGS sequence"/>
</dbReference>
<name>A0AAE1GZE7_9NEOP</name>
<dbReference type="CDD" id="cd03880">
    <property type="entry name" value="M28_QC_like"/>
    <property type="match status" value="2"/>
</dbReference>
<dbReference type="InterPro" id="IPR040234">
    <property type="entry name" value="QC/QCL"/>
</dbReference>
<organism evidence="14 15">
    <name type="scientific">Frankliniella fusca</name>
    <dbReference type="NCBI Taxonomy" id="407009"/>
    <lineage>
        <taxon>Eukaryota</taxon>
        <taxon>Metazoa</taxon>
        <taxon>Ecdysozoa</taxon>
        <taxon>Arthropoda</taxon>
        <taxon>Hexapoda</taxon>
        <taxon>Insecta</taxon>
        <taxon>Pterygota</taxon>
        <taxon>Neoptera</taxon>
        <taxon>Paraneoptera</taxon>
        <taxon>Thysanoptera</taxon>
        <taxon>Terebrantia</taxon>
        <taxon>Thripoidea</taxon>
        <taxon>Thripidae</taxon>
        <taxon>Frankliniella</taxon>
    </lineage>
</organism>
<comment type="function">
    <text evidence="12">Acts as a glutaminyl-peptide cyclotransferase. Responsible for the biosynthesis of pyroglutamyl peptides. Might be more efficient in the conversion of tri and tetrapeptides in vitro. Might have a relative preference for substrates containing hydrophobic amino acids in vitro.</text>
</comment>